<dbReference type="EMBL" id="BTGU01004973">
    <property type="protein sequence ID" value="GMN18726.1"/>
    <property type="molecule type" value="Genomic_DNA"/>
</dbReference>
<comment type="caution">
    <text evidence="1">The sequence shown here is derived from an EMBL/GenBank/DDBJ whole genome shotgun (WGS) entry which is preliminary data.</text>
</comment>
<sequence length="84" mass="9515">MSVLRIKICIATVNVDLDGLNDHEKRSWNLYKGKKLAIIFPVSPLPPIFTRESSKGIPSCDRQLSGIGRHKARRFPVKKNTKTQ</sequence>
<name>A0AA87Z6I7_FICCA</name>
<proteinExistence type="predicted"/>
<dbReference type="Proteomes" id="UP001187192">
    <property type="component" value="Unassembled WGS sequence"/>
</dbReference>
<organism evidence="1 2">
    <name type="scientific">Ficus carica</name>
    <name type="common">Common fig</name>
    <dbReference type="NCBI Taxonomy" id="3494"/>
    <lineage>
        <taxon>Eukaryota</taxon>
        <taxon>Viridiplantae</taxon>
        <taxon>Streptophyta</taxon>
        <taxon>Embryophyta</taxon>
        <taxon>Tracheophyta</taxon>
        <taxon>Spermatophyta</taxon>
        <taxon>Magnoliopsida</taxon>
        <taxon>eudicotyledons</taxon>
        <taxon>Gunneridae</taxon>
        <taxon>Pentapetalae</taxon>
        <taxon>rosids</taxon>
        <taxon>fabids</taxon>
        <taxon>Rosales</taxon>
        <taxon>Moraceae</taxon>
        <taxon>Ficeae</taxon>
        <taxon>Ficus</taxon>
    </lineage>
</organism>
<reference evidence="1" key="1">
    <citation type="submission" date="2023-07" db="EMBL/GenBank/DDBJ databases">
        <title>draft genome sequence of fig (Ficus carica).</title>
        <authorList>
            <person name="Takahashi T."/>
            <person name="Nishimura K."/>
        </authorList>
    </citation>
    <scope>NUCLEOTIDE SEQUENCE</scope>
</reference>
<keyword evidence="2" id="KW-1185">Reference proteome</keyword>
<dbReference type="AlphaFoldDB" id="A0AA87Z6I7"/>
<evidence type="ECO:0000313" key="2">
    <source>
        <dbReference type="Proteomes" id="UP001187192"/>
    </source>
</evidence>
<accession>A0AA87Z6I7</accession>
<evidence type="ECO:0000313" key="1">
    <source>
        <dbReference type="EMBL" id="GMN18726.1"/>
    </source>
</evidence>
<protein>
    <submittedName>
        <fullName evidence="1">Uncharacterized protein</fullName>
    </submittedName>
</protein>
<gene>
    <name evidence="1" type="ORF">TIFTF001_046825</name>
</gene>